<dbReference type="EMBL" id="FZOH01000001">
    <property type="protein sequence ID" value="SNR86537.1"/>
    <property type="molecule type" value="Genomic_DNA"/>
</dbReference>
<evidence type="ECO:0000313" key="2">
    <source>
        <dbReference type="Proteomes" id="UP000198386"/>
    </source>
</evidence>
<reference evidence="2" key="1">
    <citation type="submission" date="2017-06" db="EMBL/GenBank/DDBJ databases">
        <authorList>
            <person name="Varghese N."/>
            <person name="Submissions S."/>
        </authorList>
    </citation>
    <scope>NUCLEOTIDE SEQUENCE [LARGE SCALE GENOMIC DNA]</scope>
    <source>
        <strain evidence="2">DSM 45423</strain>
    </source>
</reference>
<name>A0A238ZSY9_9ACTN</name>
<accession>A0A238ZSY9</accession>
<dbReference type="InterPro" id="IPR036412">
    <property type="entry name" value="HAD-like_sf"/>
</dbReference>
<keyword evidence="2" id="KW-1185">Reference proteome</keyword>
<dbReference type="Proteomes" id="UP000198386">
    <property type="component" value="Unassembled WGS sequence"/>
</dbReference>
<protein>
    <submittedName>
        <fullName evidence="1">Phosphatidylglycerophosphatase C</fullName>
    </submittedName>
</protein>
<proteinExistence type="predicted"/>
<dbReference type="SUPFAM" id="SSF56784">
    <property type="entry name" value="HAD-like"/>
    <property type="match status" value="1"/>
</dbReference>
<dbReference type="InterPro" id="IPR023214">
    <property type="entry name" value="HAD_sf"/>
</dbReference>
<organism evidence="1 2">
    <name type="scientific">Geodermatophilus saharensis</name>
    <dbReference type="NCBI Taxonomy" id="1137994"/>
    <lineage>
        <taxon>Bacteria</taxon>
        <taxon>Bacillati</taxon>
        <taxon>Actinomycetota</taxon>
        <taxon>Actinomycetes</taxon>
        <taxon>Geodermatophilales</taxon>
        <taxon>Geodermatophilaceae</taxon>
        <taxon>Geodermatophilus</taxon>
    </lineage>
</organism>
<dbReference type="AlphaFoldDB" id="A0A238ZSY9"/>
<dbReference type="OrthoDB" id="9784466at2"/>
<dbReference type="Gene3D" id="3.40.50.1000">
    <property type="entry name" value="HAD superfamily/HAD-like"/>
    <property type="match status" value="1"/>
</dbReference>
<evidence type="ECO:0000313" key="1">
    <source>
        <dbReference type="EMBL" id="SNR86537.1"/>
    </source>
</evidence>
<sequence>MSAVDRRETVVFDLDGTLVAGDSFGAFLRSLLVGHPLRLTAALLTAPVWLPALGLRPVRLSAERWLVWLAAVGLDAEAFAAAARSFAGEHAGTAGGRAALAGVARLREHLDRGDRVVVATACPVPLAVEVCRVVGLGDVQVVASDLRRTRWGLPARTVPARGEGKLQALRAAGVPLPVDHAYSDSASDLPLLRAARVPHVVDPTPRDLARLRRELGADVDLLRWAHPRA</sequence>
<dbReference type="Gene3D" id="1.20.1440.100">
    <property type="entry name" value="SG protein - dephosphorylation function"/>
    <property type="match status" value="1"/>
</dbReference>
<gene>
    <name evidence="1" type="ORF">SAMN04488107_0316</name>
</gene>
<dbReference type="Pfam" id="PF12710">
    <property type="entry name" value="HAD"/>
    <property type="match status" value="1"/>
</dbReference>
<dbReference type="RefSeq" id="WP_089402141.1">
    <property type="nucleotide sequence ID" value="NZ_FZOH01000001.1"/>
</dbReference>